<feature type="transmembrane region" description="Helical" evidence="8">
    <location>
        <begin position="54"/>
        <end position="73"/>
    </location>
</feature>
<dbReference type="OrthoDB" id="9768329at2"/>
<name>A0A5C4JPD9_9HYPH</name>
<dbReference type="GO" id="GO:0042773">
    <property type="term" value="P:ATP synthesis coupled electron transport"/>
    <property type="evidence" value="ECO:0007669"/>
    <property type="project" value="InterPro"/>
</dbReference>
<dbReference type="EMBL" id="VCLB01000008">
    <property type="protein sequence ID" value="TNB47051.1"/>
    <property type="molecule type" value="Genomic_DNA"/>
</dbReference>
<evidence type="ECO:0000256" key="3">
    <source>
        <dbReference type="ARBA" id="ARBA00022475"/>
    </source>
</evidence>
<feature type="transmembrane region" description="Helical" evidence="8">
    <location>
        <begin position="292"/>
        <end position="314"/>
    </location>
</feature>
<accession>A0A5C4JPD9</accession>
<reference evidence="10 11" key="2">
    <citation type="submission" date="2019-06" db="EMBL/GenBank/DDBJ databases">
        <title>Martelella lutilitoris sp. nov., isolated from a tidal mudflat.</title>
        <authorList>
            <person name="Kim Y.-J."/>
        </authorList>
    </citation>
    <scope>NUCLEOTIDE SEQUENCE [LARGE SCALE GENOMIC DNA]</scope>
    <source>
        <strain evidence="10 11">GH2-6</strain>
    </source>
</reference>
<comment type="subcellular location">
    <subcellularLocation>
        <location evidence="1">Cell membrane</location>
        <topology evidence="1">Multi-pass membrane protein</topology>
    </subcellularLocation>
    <subcellularLocation>
        <location evidence="7">Membrane</location>
        <topology evidence="7">Multi-pass membrane protein</topology>
    </subcellularLocation>
</comment>
<dbReference type="Proteomes" id="UP000307874">
    <property type="component" value="Unassembled WGS sequence"/>
</dbReference>
<comment type="caution">
    <text evidence="10">The sequence shown here is derived from an EMBL/GenBank/DDBJ whole genome shotgun (WGS) entry which is preliminary data.</text>
</comment>
<dbReference type="NCBIfam" id="NF009306">
    <property type="entry name" value="PRK12663.1"/>
    <property type="match status" value="1"/>
</dbReference>
<dbReference type="AlphaFoldDB" id="A0A5C4JPD9"/>
<feature type="transmembrane region" description="Helical" evidence="8">
    <location>
        <begin position="227"/>
        <end position="251"/>
    </location>
</feature>
<evidence type="ECO:0000256" key="6">
    <source>
        <dbReference type="ARBA" id="ARBA00023136"/>
    </source>
</evidence>
<evidence type="ECO:0000313" key="10">
    <source>
        <dbReference type="EMBL" id="TNB47051.1"/>
    </source>
</evidence>
<feature type="transmembrane region" description="Helical" evidence="8">
    <location>
        <begin position="155"/>
        <end position="173"/>
    </location>
</feature>
<feature type="domain" description="NADH:quinone oxidoreductase/Mrp antiporter transmembrane" evidence="9">
    <location>
        <begin position="151"/>
        <end position="438"/>
    </location>
</feature>
<feature type="transmembrane region" description="Helical" evidence="8">
    <location>
        <begin position="464"/>
        <end position="487"/>
    </location>
</feature>
<keyword evidence="6 8" id="KW-0472">Membrane</keyword>
<dbReference type="RefSeq" id="WP_138749487.1">
    <property type="nucleotide sequence ID" value="NZ_VCLB01000008.1"/>
</dbReference>
<gene>
    <name evidence="10" type="ORF">FF124_16025</name>
</gene>
<keyword evidence="4 7" id="KW-0812">Transmembrane</keyword>
<feature type="transmembrane region" description="Helical" evidence="8">
    <location>
        <begin position="321"/>
        <end position="342"/>
    </location>
</feature>
<dbReference type="PANTHER" id="PTHR42703:SF1">
    <property type="entry name" value="NA(+)_H(+) ANTIPORTER SUBUNIT D1"/>
    <property type="match status" value="1"/>
</dbReference>
<evidence type="ECO:0000256" key="1">
    <source>
        <dbReference type="ARBA" id="ARBA00004651"/>
    </source>
</evidence>
<sequence>MAASSSAHSVDLSLALTMEPSTLTDWLVILPVAICITVGALLMLIRKHTVWHPIIAIPALALLVVVDSLLVYAVSTGGPITMVAGRWLPPFGIAFSADLLGALFALAAGIAGLAGAIFAVGDIRSGGRRYGFYPFLMLLMAGVSGAFLTGDIFNLYVWFEVLLISSFGLLILGSSHEQLDGAMKYAVLNLIGTTLFLIAVAYIYAVFGTLNMADIAMRARAAPMLPTATIGALFVLAFGMKAAAFPVNFWLPASYHTPRTVVSGLFGGLLTKVGVYALLRVMVMILPADLESLGALVSISAFLTMVLAGLGAIAQHDIRRTVGYVVIVGIGNIFAGVAVGGVSGLEGALVYALHSMILMTALYFITGLAGKLAGGFSLAAIGGLYRSNPAFAGLSLAAFFAAAGLPPFSGFWPKALLVKATLGDGQWWLALAILFAGFCTTIALGRVFLLAYWRPAAAPPAKKVGIPLSESLPVVGLMALVVIFGVYPEPLLAIATRAVEGLLAPEAYFMSVFPGGAS</sequence>
<reference evidence="10 11" key="1">
    <citation type="submission" date="2019-05" db="EMBL/GenBank/DDBJ databases">
        <authorList>
            <person name="Lee S.D."/>
        </authorList>
    </citation>
    <scope>NUCLEOTIDE SEQUENCE [LARGE SCALE GENOMIC DNA]</scope>
    <source>
        <strain evidence="10 11">GH2-6</strain>
    </source>
</reference>
<feature type="transmembrane region" description="Helical" evidence="8">
    <location>
        <begin position="348"/>
        <end position="369"/>
    </location>
</feature>
<feature type="transmembrane region" description="Helical" evidence="8">
    <location>
        <begin position="428"/>
        <end position="452"/>
    </location>
</feature>
<dbReference type="GO" id="GO:0008137">
    <property type="term" value="F:NADH dehydrogenase (ubiquinone) activity"/>
    <property type="evidence" value="ECO:0007669"/>
    <property type="project" value="InterPro"/>
</dbReference>
<organism evidence="10 11">
    <name type="scientific">Martelella lutilitoris</name>
    <dbReference type="NCBI Taxonomy" id="2583532"/>
    <lineage>
        <taxon>Bacteria</taxon>
        <taxon>Pseudomonadati</taxon>
        <taxon>Pseudomonadota</taxon>
        <taxon>Alphaproteobacteria</taxon>
        <taxon>Hyphomicrobiales</taxon>
        <taxon>Aurantimonadaceae</taxon>
        <taxon>Martelella</taxon>
    </lineage>
</organism>
<feature type="transmembrane region" description="Helical" evidence="8">
    <location>
        <begin position="26"/>
        <end position="45"/>
    </location>
</feature>
<dbReference type="PANTHER" id="PTHR42703">
    <property type="entry name" value="NADH DEHYDROGENASE"/>
    <property type="match status" value="1"/>
</dbReference>
<feature type="transmembrane region" description="Helical" evidence="8">
    <location>
        <begin position="130"/>
        <end position="149"/>
    </location>
</feature>
<evidence type="ECO:0000256" key="7">
    <source>
        <dbReference type="RuleBase" id="RU000320"/>
    </source>
</evidence>
<evidence type="ECO:0000313" key="11">
    <source>
        <dbReference type="Proteomes" id="UP000307874"/>
    </source>
</evidence>
<keyword evidence="11" id="KW-1185">Reference proteome</keyword>
<evidence type="ECO:0000259" key="9">
    <source>
        <dbReference type="Pfam" id="PF00361"/>
    </source>
</evidence>
<feature type="transmembrane region" description="Helical" evidence="8">
    <location>
        <begin position="390"/>
        <end position="408"/>
    </location>
</feature>
<proteinExistence type="inferred from homology"/>
<evidence type="ECO:0000256" key="5">
    <source>
        <dbReference type="ARBA" id="ARBA00022989"/>
    </source>
</evidence>
<dbReference type="InterPro" id="IPR001750">
    <property type="entry name" value="ND/Mrp_TM"/>
</dbReference>
<feature type="transmembrane region" description="Helical" evidence="8">
    <location>
        <begin position="263"/>
        <end position="286"/>
    </location>
</feature>
<feature type="transmembrane region" description="Helical" evidence="8">
    <location>
        <begin position="93"/>
        <end position="118"/>
    </location>
</feature>
<keyword evidence="3" id="KW-1003">Cell membrane</keyword>
<feature type="transmembrane region" description="Helical" evidence="8">
    <location>
        <begin position="185"/>
        <end position="207"/>
    </location>
</feature>
<dbReference type="GO" id="GO:0005886">
    <property type="term" value="C:plasma membrane"/>
    <property type="evidence" value="ECO:0007669"/>
    <property type="project" value="UniProtKB-SubCell"/>
</dbReference>
<dbReference type="InterPro" id="IPR050586">
    <property type="entry name" value="CPA3_Na-H_Antiporter_D"/>
</dbReference>
<evidence type="ECO:0000256" key="8">
    <source>
        <dbReference type="SAM" id="Phobius"/>
    </source>
</evidence>
<keyword evidence="5 8" id="KW-1133">Transmembrane helix</keyword>
<protein>
    <submittedName>
        <fullName evidence="10">Na+/H+ antiporter subunit D</fullName>
    </submittedName>
</protein>
<evidence type="ECO:0000256" key="4">
    <source>
        <dbReference type="ARBA" id="ARBA00022692"/>
    </source>
</evidence>
<comment type="similarity">
    <text evidence="2">Belongs to the CPA3 antiporters (TC 2.A.63) subunit D family.</text>
</comment>
<evidence type="ECO:0000256" key="2">
    <source>
        <dbReference type="ARBA" id="ARBA00005346"/>
    </source>
</evidence>
<dbReference type="PRINTS" id="PR01437">
    <property type="entry name" value="NUOXDRDTASE4"/>
</dbReference>
<dbReference type="Pfam" id="PF00361">
    <property type="entry name" value="Proton_antipo_M"/>
    <property type="match status" value="1"/>
</dbReference>
<dbReference type="InterPro" id="IPR003918">
    <property type="entry name" value="NADH_UbQ_OxRdtase"/>
</dbReference>